<dbReference type="Pfam" id="PF11072">
    <property type="entry name" value="DUF2859"/>
    <property type="match status" value="1"/>
</dbReference>
<gene>
    <name evidence="2" type="ORF">SAMN05444390_1133</name>
</gene>
<dbReference type="RefSeq" id="WP_104006013.1">
    <property type="nucleotide sequence ID" value="NZ_FNVQ01000013.1"/>
</dbReference>
<dbReference type="AlphaFoldDB" id="A0A1H6DXS1"/>
<proteinExistence type="predicted"/>
<name>A0A1H6DXS1_9GAMM</name>
<sequence>MVRPITALASITLASSLYAQEPPVVIADHGGIPITEVINENDDQLPRVDRAMAQASASILDRGLLSDSLYPVVSQNLTVGPVGANEARNIPSYLLTQPLFIVGYDRVSANWLESNMDVLAEKRAIGLVVNVQSAAQMERLVEITQQRVALTPMSADQLARSINLRHYPVFIDHTGVVR</sequence>
<dbReference type="NCBIfam" id="TIGR03765">
    <property type="entry name" value="ICE_PFL_4695"/>
    <property type="match status" value="1"/>
</dbReference>
<dbReference type="Proteomes" id="UP000236745">
    <property type="component" value="Unassembled WGS sequence"/>
</dbReference>
<accession>A0A1H6DXS1</accession>
<evidence type="ECO:0000313" key="2">
    <source>
        <dbReference type="EMBL" id="SEG89536.1"/>
    </source>
</evidence>
<feature type="chain" id="PRO_5009296412" evidence="1">
    <location>
        <begin position="20"/>
        <end position="178"/>
    </location>
</feature>
<feature type="signal peptide" evidence="1">
    <location>
        <begin position="1"/>
        <end position="19"/>
    </location>
</feature>
<dbReference type="InterPro" id="IPR021300">
    <property type="entry name" value="Integr_conj_element_PFL4695"/>
</dbReference>
<dbReference type="OrthoDB" id="8560395at2"/>
<reference evidence="2 3" key="1">
    <citation type="submission" date="2016-10" db="EMBL/GenBank/DDBJ databases">
        <authorList>
            <person name="de Groot N.N."/>
        </authorList>
    </citation>
    <scope>NUCLEOTIDE SEQUENCE [LARGE SCALE GENOMIC DNA]</scope>
    <source>
        <strain evidence="2 3">DSM 22012</strain>
    </source>
</reference>
<evidence type="ECO:0000256" key="1">
    <source>
        <dbReference type="SAM" id="SignalP"/>
    </source>
</evidence>
<dbReference type="EMBL" id="FNVQ01000013">
    <property type="protein sequence ID" value="SEG89536.1"/>
    <property type="molecule type" value="Genomic_DNA"/>
</dbReference>
<protein>
    <submittedName>
        <fullName evidence="2">Integrating conjugative element protein, PFL_4695 family</fullName>
    </submittedName>
</protein>
<organism evidence="2 3">
    <name type="scientific">Marinobacterium lutimaris</name>
    <dbReference type="NCBI Taxonomy" id="568106"/>
    <lineage>
        <taxon>Bacteria</taxon>
        <taxon>Pseudomonadati</taxon>
        <taxon>Pseudomonadota</taxon>
        <taxon>Gammaproteobacteria</taxon>
        <taxon>Oceanospirillales</taxon>
        <taxon>Oceanospirillaceae</taxon>
        <taxon>Marinobacterium</taxon>
    </lineage>
</organism>
<evidence type="ECO:0000313" key="3">
    <source>
        <dbReference type="Proteomes" id="UP000236745"/>
    </source>
</evidence>
<keyword evidence="3" id="KW-1185">Reference proteome</keyword>
<keyword evidence="1" id="KW-0732">Signal</keyword>